<keyword evidence="1" id="KW-0812">Transmembrane</keyword>
<keyword evidence="1" id="KW-1133">Transmembrane helix</keyword>
<sequence length="132" mass="15140">MQEFWESFFYLLLSLSLGFFSLYVDFADFARFRRRVRSSLFASVAGPTWTCEGVFWRVFRSFEPAGHWLEAGEVWTCSSAAGSRTTWSLFGDLGSWFGRYSNLSGSSTDLWVILGWLWEAFRDLIGAALGLR</sequence>
<accession>A0A6P5EHH8</accession>
<keyword evidence="2" id="KW-1185">Reference proteome</keyword>
<evidence type="ECO:0000313" key="2">
    <source>
        <dbReference type="Proteomes" id="UP000515123"/>
    </source>
</evidence>
<dbReference type="GeneID" id="109704576"/>
<keyword evidence="1" id="KW-0472">Membrane</keyword>
<proteinExistence type="predicted"/>
<evidence type="ECO:0000256" key="1">
    <source>
        <dbReference type="SAM" id="Phobius"/>
    </source>
</evidence>
<reference evidence="3" key="2">
    <citation type="submission" date="2025-08" db="UniProtKB">
        <authorList>
            <consortium name="RefSeq"/>
        </authorList>
    </citation>
    <scope>IDENTIFICATION</scope>
    <source>
        <tissue evidence="3">Leaf</tissue>
    </source>
</reference>
<gene>
    <name evidence="3" type="primary">LOC109704576</name>
</gene>
<evidence type="ECO:0000313" key="3">
    <source>
        <dbReference type="RefSeq" id="XP_020080920.1"/>
    </source>
</evidence>
<dbReference type="AlphaFoldDB" id="A0A6P5EHH8"/>
<dbReference type="Proteomes" id="UP000515123">
    <property type="component" value="Unplaced"/>
</dbReference>
<dbReference type="RefSeq" id="XP_020080920.1">
    <property type="nucleotide sequence ID" value="XM_020225331.1"/>
</dbReference>
<organism evidence="2 3">
    <name type="scientific">Ananas comosus</name>
    <name type="common">Pineapple</name>
    <name type="synonym">Ananas ananas</name>
    <dbReference type="NCBI Taxonomy" id="4615"/>
    <lineage>
        <taxon>Eukaryota</taxon>
        <taxon>Viridiplantae</taxon>
        <taxon>Streptophyta</taxon>
        <taxon>Embryophyta</taxon>
        <taxon>Tracheophyta</taxon>
        <taxon>Spermatophyta</taxon>
        <taxon>Magnoliopsida</taxon>
        <taxon>Liliopsida</taxon>
        <taxon>Poales</taxon>
        <taxon>Bromeliaceae</taxon>
        <taxon>Bromelioideae</taxon>
        <taxon>Ananas</taxon>
    </lineage>
</organism>
<feature type="transmembrane region" description="Helical" evidence="1">
    <location>
        <begin position="7"/>
        <end position="27"/>
    </location>
</feature>
<name>A0A6P5EHH8_ANACO</name>
<protein>
    <submittedName>
        <fullName evidence="3">Uncharacterized protein LOC109704576 isoform X1</fullName>
    </submittedName>
</protein>
<reference evidence="2" key="1">
    <citation type="journal article" date="2015" name="Nat. Genet.">
        <title>The pineapple genome and the evolution of CAM photosynthesis.</title>
        <authorList>
            <person name="Ming R."/>
            <person name="VanBuren R."/>
            <person name="Wai C.M."/>
            <person name="Tang H."/>
            <person name="Schatz M.C."/>
            <person name="Bowers J.E."/>
            <person name="Lyons E."/>
            <person name="Wang M.L."/>
            <person name="Chen J."/>
            <person name="Biggers E."/>
            <person name="Zhang J."/>
            <person name="Huang L."/>
            <person name="Zhang L."/>
            <person name="Miao W."/>
            <person name="Zhang J."/>
            <person name="Ye Z."/>
            <person name="Miao C."/>
            <person name="Lin Z."/>
            <person name="Wang H."/>
            <person name="Zhou H."/>
            <person name="Yim W.C."/>
            <person name="Priest H.D."/>
            <person name="Zheng C."/>
            <person name="Woodhouse M."/>
            <person name="Edger P.P."/>
            <person name="Guyot R."/>
            <person name="Guo H.B."/>
            <person name="Guo H."/>
            <person name="Zheng G."/>
            <person name="Singh R."/>
            <person name="Sharma A."/>
            <person name="Min X."/>
            <person name="Zheng Y."/>
            <person name="Lee H."/>
            <person name="Gurtowski J."/>
            <person name="Sedlazeck F.J."/>
            <person name="Harkess A."/>
            <person name="McKain M.R."/>
            <person name="Liao Z."/>
            <person name="Fang J."/>
            <person name="Liu J."/>
            <person name="Zhang X."/>
            <person name="Zhang Q."/>
            <person name="Hu W."/>
            <person name="Qin Y."/>
            <person name="Wang K."/>
            <person name="Chen L.Y."/>
            <person name="Shirley N."/>
            <person name="Lin Y.R."/>
            <person name="Liu L.Y."/>
            <person name="Hernandez A.G."/>
            <person name="Wright C.L."/>
            <person name="Bulone V."/>
            <person name="Tuskan G.A."/>
            <person name="Heath K."/>
            <person name="Zee F."/>
            <person name="Moore P.H."/>
            <person name="Sunkar R."/>
            <person name="Leebens-Mack J.H."/>
            <person name="Mockler T."/>
            <person name="Bennetzen J.L."/>
            <person name="Freeling M."/>
            <person name="Sankoff D."/>
            <person name="Paterson A.H."/>
            <person name="Zhu X."/>
            <person name="Yang X."/>
            <person name="Smith J.A."/>
            <person name="Cushman J.C."/>
            <person name="Paull R.E."/>
            <person name="Yu Q."/>
        </authorList>
    </citation>
    <scope>NUCLEOTIDE SEQUENCE [LARGE SCALE GENOMIC DNA]</scope>
    <source>
        <strain evidence="2">cv. F153</strain>
    </source>
</reference>